<keyword evidence="2" id="KW-1185">Reference proteome</keyword>
<evidence type="ECO:0000313" key="2">
    <source>
        <dbReference type="Proteomes" id="UP000036681"/>
    </source>
</evidence>
<dbReference type="AlphaFoldDB" id="A0A0M3I412"/>
<dbReference type="WBParaSite" id="ALUE_0001145501-mRNA-1">
    <property type="protein sequence ID" value="ALUE_0001145501-mRNA-1"/>
    <property type="gene ID" value="ALUE_0001145501"/>
</dbReference>
<feature type="chain" id="PRO_5005656978" evidence="1">
    <location>
        <begin position="19"/>
        <end position="89"/>
    </location>
</feature>
<reference evidence="3" key="1">
    <citation type="submission" date="2017-02" db="UniProtKB">
        <authorList>
            <consortium name="WormBaseParasite"/>
        </authorList>
    </citation>
    <scope>IDENTIFICATION</scope>
</reference>
<proteinExistence type="predicted"/>
<evidence type="ECO:0000256" key="1">
    <source>
        <dbReference type="SAM" id="SignalP"/>
    </source>
</evidence>
<dbReference type="Proteomes" id="UP000036681">
    <property type="component" value="Unplaced"/>
</dbReference>
<organism evidence="2 3">
    <name type="scientific">Ascaris lumbricoides</name>
    <name type="common">Giant roundworm</name>
    <dbReference type="NCBI Taxonomy" id="6252"/>
    <lineage>
        <taxon>Eukaryota</taxon>
        <taxon>Metazoa</taxon>
        <taxon>Ecdysozoa</taxon>
        <taxon>Nematoda</taxon>
        <taxon>Chromadorea</taxon>
        <taxon>Rhabditida</taxon>
        <taxon>Spirurina</taxon>
        <taxon>Ascaridomorpha</taxon>
        <taxon>Ascaridoidea</taxon>
        <taxon>Ascarididae</taxon>
        <taxon>Ascaris</taxon>
    </lineage>
</organism>
<accession>A0A0M3I412</accession>
<protein>
    <submittedName>
        <fullName evidence="3">Secreted protein</fullName>
    </submittedName>
</protein>
<sequence length="89" mass="10114">MFQVVLLIGAFFASSLSAGGSWRDQHPQQRQLSYKPSLLERGFVGPNRLKQNIVGPSRLERNVTRPSPASLRTIRPRNVASFVFYVVQW</sequence>
<feature type="signal peptide" evidence="1">
    <location>
        <begin position="1"/>
        <end position="18"/>
    </location>
</feature>
<name>A0A0M3I412_ASCLU</name>
<keyword evidence="1" id="KW-0732">Signal</keyword>
<evidence type="ECO:0000313" key="3">
    <source>
        <dbReference type="WBParaSite" id="ALUE_0001145501-mRNA-1"/>
    </source>
</evidence>